<proteinExistence type="inferred from homology"/>
<keyword evidence="3 7" id="KW-0479">Metal-binding</keyword>
<dbReference type="PROSITE" id="PS01306">
    <property type="entry name" value="UPF0054"/>
    <property type="match status" value="1"/>
</dbReference>
<evidence type="ECO:0000256" key="6">
    <source>
        <dbReference type="ARBA" id="ARBA00022833"/>
    </source>
</evidence>
<reference evidence="9 11" key="2">
    <citation type="submission" date="2018-10" db="EMBL/GenBank/DDBJ databases">
        <title>Genomic Encyclopedia of Type Strains, Phase IV (KMG-IV): sequencing the most valuable type-strain genomes for metagenomic binning, comparative biology and taxonomic classification.</title>
        <authorList>
            <person name="Goeker M."/>
        </authorList>
    </citation>
    <scope>NUCLEOTIDE SEQUENCE [LARGE SCALE GENOMIC DNA]</scope>
    <source>
        <strain evidence="9 11">DSM 19791</strain>
    </source>
</reference>
<keyword evidence="7" id="KW-0963">Cytoplasm</keyword>
<feature type="binding site" evidence="7">
    <location>
        <position position="132"/>
    </location>
    <ligand>
        <name>Zn(2+)</name>
        <dbReference type="ChEBI" id="CHEBI:29105"/>
        <note>catalytic</note>
    </ligand>
</feature>
<dbReference type="AlphaFoldDB" id="A0AAD1FZV2"/>
<dbReference type="GO" id="GO:0006364">
    <property type="term" value="P:rRNA processing"/>
    <property type="evidence" value="ECO:0007669"/>
    <property type="project" value="UniProtKB-UniRule"/>
</dbReference>
<accession>A0AAD1FZV2</accession>
<comment type="similarity">
    <text evidence="1 7">Belongs to the endoribonuclease YbeY family.</text>
</comment>
<name>A0AAD1FZV2_SPHMI</name>
<evidence type="ECO:0000256" key="7">
    <source>
        <dbReference type="HAMAP-Rule" id="MF_00009"/>
    </source>
</evidence>
<evidence type="ECO:0000313" key="11">
    <source>
        <dbReference type="Proteomes" id="UP000276029"/>
    </source>
</evidence>
<dbReference type="Pfam" id="PF02130">
    <property type="entry name" value="YbeY"/>
    <property type="match status" value="1"/>
</dbReference>
<protein>
    <recommendedName>
        <fullName evidence="7">Endoribonuclease YbeY</fullName>
        <ecNumber evidence="7">3.1.-.-</ecNumber>
    </recommendedName>
</protein>
<comment type="function">
    <text evidence="7">Single strand-specific metallo-endoribonuclease involved in late-stage 70S ribosome quality control and in maturation of the 3' terminus of the 16S rRNA.</text>
</comment>
<evidence type="ECO:0000256" key="3">
    <source>
        <dbReference type="ARBA" id="ARBA00022723"/>
    </source>
</evidence>
<keyword evidence="5 7" id="KW-0378">Hydrolase</keyword>
<dbReference type="InterPro" id="IPR002036">
    <property type="entry name" value="YbeY"/>
</dbReference>
<dbReference type="EC" id="3.1.-.-" evidence="7"/>
<dbReference type="SUPFAM" id="SSF55486">
    <property type="entry name" value="Metalloproteases ('zincins'), catalytic domain"/>
    <property type="match status" value="1"/>
</dbReference>
<dbReference type="Proteomes" id="UP000275727">
    <property type="component" value="Chromosome"/>
</dbReference>
<dbReference type="EMBL" id="RBWX01000008">
    <property type="protein sequence ID" value="RKS89241.1"/>
    <property type="molecule type" value="Genomic_DNA"/>
</dbReference>
<dbReference type="RefSeq" id="WP_121051418.1">
    <property type="nucleotide sequence ID" value="NZ_AP018711.1"/>
</dbReference>
<dbReference type="InterPro" id="IPR023091">
    <property type="entry name" value="MetalPrtase_cat_dom_sf_prd"/>
</dbReference>
<dbReference type="GO" id="GO:0004521">
    <property type="term" value="F:RNA endonuclease activity"/>
    <property type="evidence" value="ECO:0007669"/>
    <property type="project" value="UniProtKB-UniRule"/>
</dbReference>
<organism evidence="8 10">
    <name type="scientific">Sphingosinicella microcystinivorans</name>
    <dbReference type="NCBI Taxonomy" id="335406"/>
    <lineage>
        <taxon>Bacteria</taxon>
        <taxon>Pseudomonadati</taxon>
        <taxon>Pseudomonadota</taxon>
        <taxon>Alphaproteobacteria</taxon>
        <taxon>Sphingomonadales</taxon>
        <taxon>Sphingosinicellaceae</taxon>
        <taxon>Sphingosinicella</taxon>
    </lineage>
</organism>
<dbReference type="GO" id="GO:0008270">
    <property type="term" value="F:zinc ion binding"/>
    <property type="evidence" value="ECO:0007669"/>
    <property type="project" value="UniProtKB-UniRule"/>
</dbReference>
<gene>
    <name evidence="7 8" type="primary">ybeY</name>
    <name evidence="9" type="ORF">DFR51_2456</name>
    <name evidence="8" type="ORF">SmB9_06570</name>
</gene>
<dbReference type="HAMAP" id="MF_00009">
    <property type="entry name" value="Endoribonucl_YbeY"/>
    <property type="match status" value="1"/>
</dbReference>
<dbReference type="EMBL" id="AP018711">
    <property type="protein sequence ID" value="BBE32999.1"/>
    <property type="molecule type" value="Genomic_DNA"/>
</dbReference>
<keyword evidence="7" id="KW-0690">Ribosome biogenesis</keyword>
<evidence type="ECO:0000313" key="10">
    <source>
        <dbReference type="Proteomes" id="UP000275727"/>
    </source>
</evidence>
<evidence type="ECO:0000256" key="4">
    <source>
        <dbReference type="ARBA" id="ARBA00022759"/>
    </source>
</evidence>
<keyword evidence="4 7" id="KW-0255">Endonuclease</keyword>
<keyword evidence="7" id="KW-0698">rRNA processing</keyword>
<dbReference type="InterPro" id="IPR020549">
    <property type="entry name" value="YbeY_CS"/>
</dbReference>
<feature type="binding site" evidence="7">
    <location>
        <position position="138"/>
    </location>
    <ligand>
        <name>Zn(2+)</name>
        <dbReference type="ChEBI" id="CHEBI:29105"/>
        <note>catalytic</note>
    </ligand>
</feature>
<evidence type="ECO:0000256" key="5">
    <source>
        <dbReference type="ARBA" id="ARBA00022801"/>
    </source>
</evidence>
<sequence>MLDVAAGIAGGNWPDTDWTTLAEGACRAALSETPYARLIDASFCCEISIRLTDDSEVQTLNAQYRGKDKPTNVLSFPMVQPDLLESLSNSDDGEVLLGDIVLADGVVAREAEERGITIADHTTHLIIHGLLHLVGYDHEHDAEAEAMEEMERRVLASLGIANPYAGEA</sequence>
<dbReference type="Proteomes" id="UP000276029">
    <property type="component" value="Unassembled WGS sequence"/>
</dbReference>
<dbReference type="GO" id="GO:0004222">
    <property type="term" value="F:metalloendopeptidase activity"/>
    <property type="evidence" value="ECO:0007669"/>
    <property type="project" value="InterPro"/>
</dbReference>
<evidence type="ECO:0000313" key="8">
    <source>
        <dbReference type="EMBL" id="BBE32999.1"/>
    </source>
</evidence>
<comment type="cofactor">
    <cofactor evidence="7">
        <name>Zn(2+)</name>
        <dbReference type="ChEBI" id="CHEBI:29105"/>
    </cofactor>
    <text evidence="7">Binds 1 zinc ion.</text>
</comment>
<dbReference type="KEGG" id="smic:SmB9_06570"/>
<dbReference type="PANTHER" id="PTHR46986">
    <property type="entry name" value="ENDORIBONUCLEASE YBEY, CHLOROPLASTIC"/>
    <property type="match status" value="1"/>
</dbReference>
<keyword evidence="2 7" id="KW-0540">Nuclease</keyword>
<dbReference type="Gene3D" id="3.40.390.30">
    <property type="entry name" value="Metalloproteases ('zincins'), catalytic domain"/>
    <property type="match status" value="1"/>
</dbReference>
<comment type="subcellular location">
    <subcellularLocation>
        <location evidence="7">Cytoplasm</location>
    </subcellularLocation>
</comment>
<keyword evidence="6 7" id="KW-0862">Zinc</keyword>
<dbReference type="GO" id="GO:0005737">
    <property type="term" value="C:cytoplasm"/>
    <property type="evidence" value="ECO:0007669"/>
    <property type="project" value="UniProtKB-SubCell"/>
</dbReference>
<reference evidence="8 10" key="1">
    <citation type="submission" date="2018-06" db="EMBL/GenBank/DDBJ databases">
        <title>Complete Genome Sequence of the Microcystin-Degrading Bacterium Sphingosinicella microcystinivorans Strain B-9.</title>
        <authorList>
            <person name="Jin H."/>
            <person name="Nishizawa T."/>
            <person name="Guo Y."/>
            <person name="Nishizawa A."/>
            <person name="Park H."/>
            <person name="Kato H."/>
            <person name="Tsuji K."/>
            <person name="Harada K."/>
        </authorList>
    </citation>
    <scope>NUCLEOTIDE SEQUENCE [LARGE SCALE GENOMIC DNA]</scope>
    <source>
        <strain evidence="8 10">B9</strain>
    </source>
</reference>
<evidence type="ECO:0000256" key="1">
    <source>
        <dbReference type="ARBA" id="ARBA00010875"/>
    </source>
</evidence>
<evidence type="ECO:0000313" key="9">
    <source>
        <dbReference type="EMBL" id="RKS89241.1"/>
    </source>
</evidence>
<feature type="binding site" evidence="7">
    <location>
        <position position="128"/>
    </location>
    <ligand>
        <name>Zn(2+)</name>
        <dbReference type="ChEBI" id="CHEBI:29105"/>
        <note>catalytic</note>
    </ligand>
</feature>
<dbReference type="PANTHER" id="PTHR46986:SF1">
    <property type="entry name" value="ENDORIBONUCLEASE YBEY, CHLOROPLASTIC"/>
    <property type="match status" value="1"/>
</dbReference>
<dbReference type="NCBIfam" id="TIGR00043">
    <property type="entry name" value="rRNA maturation RNase YbeY"/>
    <property type="match status" value="1"/>
</dbReference>
<keyword evidence="11" id="KW-1185">Reference proteome</keyword>
<evidence type="ECO:0000256" key="2">
    <source>
        <dbReference type="ARBA" id="ARBA00022722"/>
    </source>
</evidence>